<feature type="compositionally biased region" description="Polar residues" evidence="5">
    <location>
        <begin position="459"/>
        <end position="470"/>
    </location>
</feature>
<dbReference type="Gene3D" id="3.30.40.10">
    <property type="entry name" value="Zinc/RING finger domain, C3HC4 (zinc finger)"/>
    <property type="match status" value="1"/>
</dbReference>
<organism evidence="7 9">
    <name type="scientific">Phytophthora infestans</name>
    <name type="common">Potato late blight agent</name>
    <name type="synonym">Botrytis infestans</name>
    <dbReference type="NCBI Taxonomy" id="4787"/>
    <lineage>
        <taxon>Eukaryota</taxon>
        <taxon>Sar</taxon>
        <taxon>Stramenopiles</taxon>
        <taxon>Oomycota</taxon>
        <taxon>Peronosporomycetes</taxon>
        <taxon>Peronosporales</taxon>
        <taxon>Peronosporaceae</taxon>
        <taxon>Phytophthora</taxon>
    </lineage>
</organism>
<dbReference type="EMBL" id="WSZM01000180">
    <property type="protein sequence ID" value="KAF4039181.1"/>
    <property type="molecule type" value="Genomic_DNA"/>
</dbReference>
<dbReference type="PANTHER" id="PTHR43102:SF2">
    <property type="entry name" value="GAF DOMAIN-CONTAINING PROTEIN"/>
    <property type="match status" value="1"/>
</dbReference>
<dbReference type="SUPFAM" id="SSF57903">
    <property type="entry name" value="FYVE/PHD zinc finger"/>
    <property type="match status" value="1"/>
</dbReference>
<keyword evidence="1" id="KW-0479">Metal-binding</keyword>
<evidence type="ECO:0000313" key="9">
    <source>
        <dbReference type="Proteomes" id="UP000602510"/>
    </source>
</evidence>
<evidence type="ECO:0000256" key="5">
    <source>
        <dbReference type="SAM" id="MobiDB-lite"/>
    </source>
</evidence>
<dbReference type="AlphaFoldDB" id="A0A833SCG6"/>
<feature type="compositionally biased region" description="Low complexity" evidence="5">
    <location>
        <begin position="433"/>
        <end position="446"/>
    </location>
</feature>
<evidence type="ECO:0000313" key="7">
    <source>
        <dbReference type="EMBL" id="KAF4039181.1"/>
    </source>
</evidence>
<evidence type="ECO:0000256" key="4">
    <source>
        <dbReference type="PROSITE-ProRule" id="PRU00091"/>
    </source>
</evidence>
<dbReference type="EMBL" id="JAACNO010002206">
    <property type="protein sequence ID" value="KAF4135089.1"/>
    <property type="molecule type" value="Genomic_DNA"/>
</dbReference>
<dbReference type="PANTHER" id="PTHR43102">
    <property type="entry name" value="SLR1143 PROTEIN"/>
    <property type="match status" value="1"/>
</dbReference>
<keyword evidence="3" id="KW-0862">Zinc</keyword>
<dbReference type="Gene3D" id="3.30.450.40">
    <property type="match status" value="1"/>
</dbReference>
<dbReference type="GO" id="GO:0008270">
    <property type="term" value="F:zinc ion binding"/>
    <property type="evidence" value="ECO:0007669"/>
    <property type="project" value="UniProtKB-KW"/>
</dbReference>
<evidence type="ECO:0000256" key="2">
    <source>
        <dbReference type="ARBA" id="ARBA00022771"/>
    </source>
</evidence>
<dbReference type="SUPFAM" id="SSF55781">
    <property type="entry name" value="GAF domain-like"/>
    <property type="match status" value="1"/>
</dbReference>
<accession>A0A833SCG6</accession>
<feature type="compositionally biased region" description="Basic residues" evidence="5">
    <location>
        <begin position="447"/>
        <end position="457"/>
    </location>
</feature>
<feature type="domain" description="FYVE-type" evidence="6">
    <location>
        <begin position="46"/>
        <end position="106"/>
    </location>
</feature>
<evidence type="ECO:0000256" key="1">
    <source>
        <dbReference type="ARBA" id="ARBA00022723"/>
    </source>
</evidence>
<feature type="region of interest" description="Disordered" evidence="5">
    <location>
        <begin position="424"/>
        <end position="472"/>
    </location>
</feature>
<dbReference type="InterPro" id="IPR013083">
    <property type="entry name" value="Znf_RING/FYVE/PHD"/>
</dbReference>
<feature type="region of interest" description="Disordered" evidence="5">
    <location>
        <begin position="386"/>
        <end position="407"/>
    </location>
</feature>
<dbReference type="Pfam" id="PF01590">
    <property type="entry name" value="GAF"/>
    <property type="match status" value="1"/>
</dbReference>
<dbReference type="CDD" id="cd00065">
    <property type="entry name" value="FYVE_like_SF"/>
    <property type="match status" value="1"/>
</dbReference>
<dbReference type="InterPro" id="IPR011011">
    <property type="entry name" value="Znf_FYVE_PHD"/>
</dbReference>
<dbReference type="SMART" id="SM00064">
    <property type="entry name" value="FYVE"/>
    <property type="match status" value="1"/>
</dbReference>
<gene>
    <name evidence="7" type="ORF">GN244_ATG08610</name>
    <name evidence="8" type="ORF">GN958_ATG15759</name>
</gene>
<feature type="region of interest" description="Disordered" evidence="5">
    <location>
        <begin position="182"/>
        <end position="208"/>
    </location>
</feature>
<keyword evidence="2 4" id="KW-0863">Zinc-finger</keyword>
<keyword evidence="9" id="KW-1185">Reference proteome</keyword>
<sequence>MAARSRRPRGLSANHVNEQERLETIMTDKSTLSSVRLLGKENWVKMEERPNCFYCARKFRPFSIKRHCRSCGEIVCSNCYRRRRVRVTPTLEVTVRLCFDCIDKAMLLAESEHINASAPVMEQSESNEEEEAEETHEIVLENCKQEGRKTHRDSLQTTSTSTSFCSRFSDFSGCDNWSDADSDVSDTSSLGGSGGPTIPVSQRGSRRGQPIIPATDMIEFLPEHEQFEIYEARRHEILTQFKVLDTEPEKEYDAVCELVRQVLDCNVAAVAFMDQTRQWYKARYGIAQGELPREIAFCSQVLQTPLPTIVMDATKDPRFNQNPLVTGSANIRFYATTPICDPSTGIIIGSVFVMDPKPKQKLPVRAMEVLSYASSAAEKLLLGEGSVPVPPAMMHKRHKRRASMPSFPEIRAASLQSVPEEIEDGDFRITQPRSNASSVSSNGSMRSSHRGSLRRSGPKTPSSAPNSQPRYQLLDPSVKLTSSASAKTSSSTNSKLCITDLVSAEPGNVAATQQAVPAQLQRLDSSCIELFHRITSTQQLLAQQHDTLLATLTQHSSRISSIEQTVDRIEGILSAQRTQSMPQLVGSIRRPVDM</sequence>
<reference evidence="7" key="1">
    <citation type="submission" date="2020-04" db="EMBL/GenBank/DDBJ databases">
        <title>Hybrid Assembly of Korean Phytophthora infestans isolates.</title>
        <authorList>
            <person name="Prokchorchik M."/>
            <person name="Lee Y."/>
            <person name="Seo J."/>
            <person name="Cho J.-H."/>
            <person name="Park Y.-E."/>
            <person name="Jang D.-C."/>
            <person name="Im J.-S."/>
            <person name="Choi J.-G."/>
            <person name="Park H.-J."/>
            <person name="Lee G.-B."/>
            <person name="Lee Y.-G."/>
            <person name="Hong S.-Y."/>
            <person name="Cho K."/>
            <person name="Sohn K.H."/>
        </authorList>
    </citation>
    <scope>NUCLEOTIDE SEQUENCE</scope>
    <source>
        <strain evidence="7">KR_1_A1</strain>
        <strain evidence="8">KR_2_A2</strain>
    </source>
</reference>
<name>A0A833SCG6_PHYIN</name>
<dbReference type="InterPro" id="IPR003018">
    <property type="entry name" value="GAF"/>
</dbReference>
<evidence type="ECO:0000313" key="8">
    <source>
        <dbReference type="EMBL" id="KAF4135089.1"/>
    </source>
</evidence>
<comment type="caution">
    <text evidence="7">The sequence shown here is derived from an EMBL/GenBank/DDBJ whole genome shotgun (WGS) entry which is preliminary data.</text>
</comment>
<dbReference type="Proteomes" id="UP000704712">
    <property type="component" value="Unassembled WGS sequence"/>
</dbReference>
<dbReference type="Proteomes" id="UP000602510">
    <property type="component" value="Unassembled WGS sequence"/>
</dbReference>
<protein>
    <submittedName>
        <fullName evidence="7">GAF domain-containing protein</fullName>
    </submittedName>
</protein>
<dbReference type="PROSITE" id="PS50178">
    <property type="entry name" value="ZF_FYVE"/>
    <property type="match status" value="1"/>
</dbReference>
<proteinExistence type="predicted"/>
<dbReference type="InterPro" id="IPR000306">
    <property type="entry name" value="Znf_FYVE"/>
</dbReference>
<evidence type="ECO:0000259" key="6">
    <source>
        <dbReference type="PROSITE" id="PS50178"/>
    </source>
</evidence>
<dbReference type="InterPro" id="IPR029016">
    <property type="entry name" value="GAF-like_dom_sf"/>
</dbReference>
<dbReference type="InterPro" id="IPR017455">
    <property type="entry name" value="Znf_FYVE-rel"/>
</dbReference>
<dbReference type="Pfam" id="PF01363">
    <property type="entry name" value="FYVE"/>
    <property type="match status" value="1"/>
</dbReference>
<evidence type="ECO:0000256" key="3">
    <source>
        <dbReference type="ARBA" id="ARBA00022833"/>
    </source>
</evidence>